<keyword evidence="6 12" id="KW-1133">Transmembrane helix</keyword>
<evidence type="ECO:0000256" key="6">
    <source>
        <dbReference type="ARBA" id="ARBA00022989"/>
    </source>
</evidence>
<comment type="similarity">
    <text evidence="11">In the N-terminal section; belongs to the SecD/SecF family. SecD subfamily.</text>
</comment>
<evidence type="ECO:0000256" key="12">
    <source>
        <dbReference type="HAMAP-Rule" id="MF_01464"/>
    </source>
</evidence>
<proteinExistence type="inferred from homology"/>
<comment type="similarity">
    <text evidence="10">In the C-terminal section; belongs to the SecD/SecF family. SecF subfamily.</text>
</comment>
<feature type="domain" description="Protein export membrane protein SecD/SecF C-terminal" evidence="13">
    <location>
        <begin position="105"/>
        <end position="282"/>
    </location>
</feature>
<dbReference type="FunFam" id="1.20.1640.10:FF:000024">
    <property type="entry name" value="Multifunctional fusion protein"/>
    <property type="match status" value="1"/>
</dbReference>
<dbReference type="PANTHER" id="PTHR30081:SF8">
    <property type="entry name" value="PROTEIN TRANSLOCASE SUBUNIT SECF"/>
    <property type="match status" value="1"/>
</dbReference>
<name>A0A0L6ZDN8_9CLOT</name>
<keyword evidence="4 12" id="KW-0812">Transmembrane</keyword>
<dbReference type="Gene3D" id="1.20.1640.10">
    <property type="entry name" value="Multidrug efflux transporter AcrB transmembrane domain"/>
    <property type="match status" value="1"/>
</dbReference>
<comment type="function">
    <text evidence="9 12">Part of the Sec protein translocase complex. Interacts with the SecYEG preprotein conducting channel. SecDF uses the proton motive force (PMF) to complete protein translocation after the ATP-dependent function of SecA.</text>
</comment>
<dbReference type="RefSeq" id="WP_052220258.1">
    <property type="nucleotide sequence ID" value="NZ_LHUR01000011.1"/>
</dbReference>
<keyword evidence="8 12" id="KW-0472">Membrane</keyword>
<dbReference type="NCBIfam" id="TIGR00916">
    <property type="entry name" value="2A0604s01"/>
    <property type="match status" value="1"/>
</dbReference>
<dbReference type="GO" id="GO:0065002">
    <property type="term" value="P:intracellular protein transmembrane transport"/>
    <property type="evidence" value="ECO:0007669"/>
    <property type="project" value="UniProtKB-UniRule"/>
</dbReference>
<keyword evidence="7 12" id="KW-0811">Translocation</keyword>
<evidence type="ECO:0000256" key="10">
    <source>
        <dbReference type="ARBA" id="ARBA00060856"/>
    </source>
</evidence>
<dbReference type="InterPro" id="IPR005665">
    <property type="entry name" value="SecF_bac"/>
</dbReference>
<protein>
    <recommendedName>
        <fullName evidence="12">Protein-export membrane protein SecF</fullName>
    </recommendedName>
</protein>
<feature type="transmembrane region" description="Helical" evidence="12">
    <location>
        <begin position="254"/>
        <end position="280"/>
    </location>
</feature>
<evidence type="ECO:0000256" key="5">
    <source>
        <dbReference type="ARBA" id="ARBA00022927"/>
    </source>
</evidence>
<dbReference type="InterPro" id="IPR022813">
    <property type="entry name" value="SecD/SecF_arch_bac"/>
</dbReference>
<dbReference type="PANTHER" id="PTHR30081">
    <property type="entry name" value="PROTEIN-EXPORT MEMBRANE PROTEIN SEC"/>
    <property type="match status" value="1"/>
</dbReference>
<dbReference type="InterPro" id="IPR048634">
    <property type="entry name" value="SecD_SecF_C"/>
</dbReference>
<dbReference type="Pfam" id="PF07549">
    <property type="entry name" value="Sec_GG"/>
    <property type="match status" value="1"/>
</dbReference>
<dbReference type="GO" id="GO:0006605">
    <property type="term" value="P:protein targeting"/>
    <property type="evidence" value="ECO:0007669"/>
    <property type="project" value="UniProtKB-UniRule"/>
</dbReference>
<comment type="subunit">
    <text evidence="12">Forms a complex with SecD. Part of the essential Sec protein translocation apparatus which comprises SecA, SecYEG and auxiliary proteins SecDF. Other proteins may also be involved.</text>
</comment>
<evidence type="ECO:0000313" key="14">
    <source>
        <dbReference type="EMBL" id="KOA21080.1"/>
    </source>
</evidence>
<evidence type="ECO:0000256" key="8">
    <source>
        <dbReference type="ARBA" id="ARBA00023136"/>
    </source>
</evidence>
<evidence type="ECO:0000256" key="1">
    <source>
        <dbReference type="ARBA" id="ARBA00004651"/>
    </source>
</evidence>
<evidence type="ECO:0000256" key="9">
    <source>
        <dbReference type="ARBA" id="ARBA00059018"/>
    </source>
</evidence>
<dbReference type="STRING" id="36844.SAMN04488501_10452"/>
<keyword evidence="15" id="KW-1185">Reference proteome</keyword>
<dbReference type="PATRIC" id="fig|1121318.3.peg.670"/>
<dbReference type="InterPro" id="IPR022645">
    <property type="entry name" value="SecD/SecF_bac"/>
</dbReference>
<comment type="caution">
    <text evidence="12">Lacks conserved residue(s) required for the propagation of feature annotation.</text>
</comment>
<evidence type="ECO:0000259" key="13">
    <source>
        <dbReference type="Pfam" id="PF02355"/>
    </source>
</evidence>
<dbReference type="Proteomes" id="UP000037043">
    <property type="component" value="Unassembled WGS sequence"/>
</dbReference>
<dbReference type="GO" id="GO:0043952">
    <property type="term" value="P:protein transport by the Sec complex"/>
    <property type="evidence" value="ECO:0007669"/>
    <property type="project" value="UniProtKB-UniRule"/>
</dbReference>
<feature type="transmembrane region" description="Helical" evidence="12">
    <location>
        <begin position="152"/>
        <end position="173"/>
    </location>
</feature>
<evidence type="ECO:0000313" key="15">
    <source>
        <dbReference type="Proteomes" id="UP000037043"/>
    </source>
</evidence>
<dbReference type="Pfam" id="PF02355">
    <property type="entry name" value="SecD_SecF_C"/>
    <property type="match status" value="1"/>
</dbReference>
<dbReference type="EMBL" id="LHUR01000011">
    <property type="protein sequence ID" value="KOA21080.1"/>
    <property type="molecule type" value="Genomic_DNA"/>
</dbReference>
<sequence>MLKVIEKTKIWFSISIIIILIGLSFLATKGLNFGIDFNGGTIVTVEMGKDFNQKQKEEADKIIHKYDANATSYIANSTQLDIKSNTLNSDSINKIFNELKTKYKLEDKSLISQTNVGPSIGNELKTKAVKALLFATIAMLIYIGIRFEIKFGIAAILALIHDILITLSVYAIFNIPVNSPFIAAILTIVGYSINDTIVIFDRIRENAKKMRGKDVAEIANISVNQTMSRSINTVLTTLFTIIAVYVFVPAVRDFTFPLIIGILSGAFSSIFIASPIWVILKKTNKKVAA</sequence>
<gene>
    <name evidence="14" type="primary">secF_1</name>
    <name evidence="12" type="synonym">secF</name>
    <name evidence="14" type="ORF">CLHOM_06680</name>
</gene>
<evidence type="ECO:0000256" key="3">
    <source>
        <dbReference type="ARBA" id="ARBA00022475"/>
    </source>
</evidence>
<comment type="subcellular location">
    <subcellularLocation>
        <location evidence="1 12">Cell membrane</location>
        <topology evidence="1 12">Multi-pass membrane protein</topology>
    </subcellularLocation>
</comment>
<dbReference type="InterPro" id="IPR022646">
    <property type="entry name" value="SecD/SecF_CS"/>
</dbReference>
<dbReference type="AlphaFoldDB" id="A0A0L6ZDN8"/>
<keyword evidence="5 12" id="KW-0653">Protein transport</keyword>
<feature type="transmembrane region" description="Helical" evidence="12">
    <location>
        <begin position="230"/>
        <end position="248"/>
    </location>
</feature>
<keyword evidence="2 12" id="KW-0813">Transport</keyword>
<organism evidence="14 15">
    <name type="scientific">Clostridium homopropionicum DSM 5847</name>
    <dbReference type="NCBI Taxonomy" id="1121318"/>
    <lineage>
        <taxon>Bacteria</taxon>
        <taxon>Bacillati</taxon>
        <taxon>Bacillota</taxon>
        <taxon>Clostridia</taxon>
        <taxon>Eubacteriales</taxon>
        <taxon>Clostridiaceae</taxon>
        <taxon>Clostridium</taxon>
    </lineage>
</organism>
<dbReference type="SUPFAM" id="SSF82866">
    <property type="entry name" value="Multidrug efflux transporter AcrB transmembrane domain"/>
    <property type="match status" value="1"/>
</dbReference>
<dbReference type="PRINTS" id="PR01755">
    <property type="entry name" value="SECFTRNLCASE"/>
</dbReference>
<comment type="similarity">
    <text evidence="12">Belongs to the SecD/SecF family. SecF subfamily.</text>
</comment>
<evidence type="ECO:0000256" key="11">
    <source>
        <dbReference type="ARBA" id="ARBA00061053"/>
    </source>
</evidence>
<evidence type="ECO:0000256" key="4">
    <source>
        <dbReference type="ARBA" id="ARBA00022692"/>
    </source>
</evidence>
<reference evidence="15" key="1">
    <citation type="submission" date="2015-08" db="EMBL/GenBank/DDBJ databases">
        <title>Genome sequence of the strict anaerobe Clostridium homopropionicum LuHBu1 (DSM 5847T).</title>
        <authorList>
            <person name="Poehlein A."/>
            <person name="Beck M."/>
            <person name="Schiel-Bengelsdorf B."/>
            <person name="Bengelsdorf F.R."/>
            <person name="Daniel R."/>
            <person name="Duerre P."/>
        </authorList>
    </citation>
    <scope>NUCLEOTIDE SEQUENCE [LARGE SCALE GENOMIC DNA]</scope>
    <source>
        <strain evidence="15">DSM 5847</strain>
    </source>
</reference>
<dbReference type="GO" id="GO:0015450">
    <property type="term" value="F:protein-transporting ATPase activity"/>
    <property type="evidence" value="ECO:0007669"/>
    <property type="project" value="InterPro"/>
</dbReference>
<feature type="transmembrane region" description="Helical" evidence="12">
    <location>
        <begin position="10"/>
        <end position="28"/>
    </location>
</feature>
<keyword evidence="3 12" id="KW-1003">Cell membrane</keyword>
<comment type="caution">
    <text evidence="14">The sequence shown here is derived from an EMBL/GenBank/DDBJ whole genome shotgun (WGS) entry which is preliminary data.</text>
</comment>
<evidence type="ECO:0000256" key="2">
    <source>
        <dbReference type="ARBA" id="ARBA00022448"/>
    </source>
</evidence>
<dbReference type="NCBIfam" id="TIGR00966">
    <property type="entry name" value="transloc_SecF"/>
    <property type="match status" value="1"/>
</dbReference>
<accession>A0A0L6ZDN8</accession>
<dbReference type="HAMAP" id="MF_01464_B">
    <property type="entry name" value="SecF_B"/>
    <property type="match status" value="1"/>
</dbReference>
<feature type="transmembrane region" description="Helical" evidence="12">
    <location>
        <begin position="179"/>
        <end position="200"/>
    </location>
</feature>
<dbReference type="InterPro" id="IPR055344">
    <property type="entry name" value="SecD_SecF_C_bact"/>
</dbReference>
<dbReference type="GO" id="GO:0005886">
    <property type="term" value="C:plasma membrane"/>
    <property type="evidence" value="ECO:0007669"/>
    <property type="project" value="UniProtKB-SubCell"/>
</dbReference>
<evidence type="ECO:0000256" key="7">
    <source>
        <dbReference type="ARBA" id="ARBA00023010"/>
    </source>
</evidence>